<dbReference type="RefSeq" id="XP_008452279.1">
    <property type="nucleotide sequence ID" value="XM_008454057.2"/>
</dbReference>
<dbReference type="InParanoid" id="A0A1S3BTI9"/>
<gene>
    <name evidence="3" type="primary">LOC103493350</name>
    <name evidence="1" type="synonym">103493350</name>
</gene>
<dbReference type="KEGG" id="cmo:103493350"/>
<evidence type="ECO:0000313" key="3">
    <source>
        <dbReference type="RefSeq" id="XP_008452279.1"/>
    </source>
</evidence>
<protein>
    <submittedName>
        <fullName evidence="3">Uncharacterized protein LOC103493350</fullName>
    </submittedName>
</protein>
<evidence type="ECO:0000313" key="1">
    <source>
        <dbReference type="EnsemblPlants" id="MELO3C016544.2.1"/>
    </source>
</evidence>
<sequence length="68" mass="7561">MVCFCFLINQKRKVRQTKPVAGTCSRCGRGAQVADMETSTTFCRIPIHSTSWKAIICSTCGALLKSYR</sequence>
<dbReference type="EnsemblPlants" id="MELO3C016544.2.1">
    <property type="protein sequence ID" value="MELO3C016544.2.1"/>
    <property type="gene ID" value="MELO3C016544.2"/>
</dbReference>
<name>A0A1S3BTI9_CUCME</name>
<dbReference type="AlphaFoldDB" id="A0A1S3BTI9"/>
<dbReference type="PANTHER" id="PTHR33320:SF19">
    <property type="entry name" value="GATA-TYPE DOMAIN-CONTAINING PROTEIN"/>
    <property type="match status" value="1"/>
</dbReference>
<dbReference type="GeneID" id="103493350"/>
<dbReference type="Proteomes" id="UP001652600">
    <property type="component" value="Chromosome 6"/>
</dbReference>
<reference evidence="1" key="1">
    <citation type="submission" date="2023-03" db="UniProtKB">
        <authorList>
            <consortium name="EnsemblPlants"/>
        </authorList>
    </citation>
    <scope>IDENTIFICATION</scope>
</reference>
<dbReference type="PANTHER" id="PTHR33320">
    <property type="entry name" value="METHIONYL-TRNA SYNTHETASE"/>
    <property type="match status" value="1"/>
</dbReference>
<reference evidence="3" key="2">
    <citation type="submission" date="2025-04" db="UniProtKB">
        <authorList>
            <consortium name="RefSeq"/>
        </authorList>
    </citation>
    <scope>IDENTIFICATION</scope>
</reference>
<dbReference type="OrthoDB" id="1872195at2759"/>
<evidence type="ECO:0000313" key="2">
    <source>
        <dbReference type="Proteomes" id="UP001652600"/>
    </source>
</evidence>
<keyword evidence="2" id="KW-1185">Reference proteome</keyword>
<dbReference type="Gramene" id="MELO3C016544.2.1">
    <property type="protein sequence ID" value="MELO3C016544.2.1"/>
    <property type="gene ID" value="MELO3C016544.2"/>
</dbReference>
<organism evidence="2 3">
    <name type="scientific">Cucumis melo</name>
    <name type="common">Muskmelon</name>
    <dbReference type="NCBI Taxonomy" id="3656"/>
    <lineage>
        <taxon>Eukaryota</taxon>
        <taxon>Viridiplantae</taxon>
        <taxon>Streptophyta</taxon>
        <taxon>Embryophyta</taxon>
        <taxon>Tracheophyta</taxon>
        <taxon>Spermatophyta</taxon>
        <taxon>Magnoliopsida</taxon>
        <taxon>eudicotyledons</taxon>
        <taxon>Gunneridae</taxon>
        <taxon>Pentapetalae</taxon>
        <taxon>rosids</taxon>
        <taxon>fabids</taxon>
        <taxon>Cucurbitales</taxon>
        <taxon>Cucurbitaceae</taxon>
        <taxon>Benincaseae</taxon>
        <taxon>Cucumis</taxon>
    </lineage>
</organism>
<proteinExistence type="predicted"/>
<accession>A0A1S3BTI9</accession>